<gene>
    <name evidence="1" type="ORF">H2LOC_004175</name>
</gene>
<evidence type="ECO:0000313" key="1">
    <source>
        <dbReference type="EMBL" id="QGM44946.1"/>
    </source>
</evidence>
<dbReference type="Proteomes" id="UP000309061">
    <property type="component" value="Chromosome"/>
</dbReference>
<reference evidence="1 2" key="1">
    <citation type="submission" date="2019-11" db="EMBL/GenBank/DDBJ databases">
        <title>The genome sequence of Methylocystis heyeri.</title>
        <authorList>
            <person name="Oshkin I.Y."/>
            <person name="Miroshnikov K."/>
            <person name="Dedysh S.N."/>
        </authorList>
    </citation>
    <scope>NUCLEOTIDE SEQUENCE [LARGE SCALE GENOMIC DNA]</scope>
    <source>
        <strain evidence="1 2">H2</strain>
    </source>
</reference>
<sequence>MTLDEQTAQKPRIAAIRADQSQAVQALMEAFAQELKGRGHAVAGVAQTRVLDQNTGRKRIVLRDLASGQIFPISQDLGPGSVACNLDTGELALACACVERAALQGADLIVLSKFAKQEAARGGLSDAFRIAMLSGTPVIVSVSPDFLSEWEGFAGRLSQFVEPSLAALETWWSRMRAE</sequence>
<dbReference type="Pfam" id="PF10649">
    <property type="entry name" value="DUF2478"/>
    <property type="match status" value="1"/>
</dbReference>
<evidence type="ECO:0000313" key="2">
    <source>
        <dbReference type="Proteomes" id="UP000309061"/>
    </source>
</evidence>
<dbReference type="AlphaFoldDB" id="A0A6B8KA30"/>
<keyword evidence="2" id="KW-1185">Reference proteome</keyword>
<accession>A0A6B8KA30</accession>
<proteinExistence type="predicted"/>
<dbReference type="RefSeq" id="WP_136495238.1">
    <property type="nucleotide sequence ID" value="NZ_CP046052.1"/>
</dbReference>
<dbReference type="OrthoDB" id="5918880at2"/>
<dbReference type="InterPro" id="IPR018912">
    <property type="entry name" value="DUF2478"/>
</dbReference>
<name>A0A6B8KA30_9HYPH</name>
<dbReference type="EMBL" id="CP046052">
    <property type="protein sequence ID" value="QGM44946.1"/>
    <property type="molecule type" value="Genomic_DNA"/>
</dbReference>
<organism evidence="1 2">
    <name type="scientific">Methylocystis heyeri</name>
    <dbReference type="NCBI Taxonomy" id="391905"/>
    <lineage>
        <taxon>Bacteria</taxon>
        <taxon>Pseudomonadati</taxon>
        <taxon>Pseudomonadota</taxon>
        <taxon>Alphaproteobacteria</taxon>
        <taxon>Hyphomicrobiales</taxon>
        <taxon>Methylocystaceae</taxon>
        <taxon>Methylocystis</taxon>
    </lineage>
</organism>
<protein>
    <submittedName>
        <fullName evidence="1">DUF2478 domain-containing protein</fullName>
    </submittedName>
</protein>
<dbReference type="KEGG" id="mhey:H2LOC_004175"/>